<protein>
    <submittedName>
        <fullName evidence="2">Uncharacterized protein</fullName>
    </submittedName>
</protein>
<proteinExistence type="predicted"/>
<evidence type="ECO:0000313" key="3">
    <source>
        <dbReference type="Proteomes" id="UP001418222"/>
    </source>
</evidence>
<evidence type="ECO:0000313" key="2">
    <source>
        <dbReference type="EMBL" id="KAK8951731.1"/>
    </source>
</evidence>
<reference evidence="2 3" key="1">
    <citation type="journal article" date="2022" name="Nat. Plants">
        <title>Genomes of leafy and leafless Platanthera orchids illuminate the evolution of mycoheterotrophy.</title>
        <authorList>
            <person name="Li M.H."/>
            <person name="Liu K.W."/>
            <person name="Li Z."/>
            <person name="Lu H.C."/>
            <person name="Ye Q.L."/>
            <person name="Zhang D."/>
            <person name="Wang J.Y."/>
            <person name="Li Y.F."/>
            <person name="Zhong Z.M."/>
            <person name="Liu X."/>
            <person name="Yu X."/>
            <person name="Liu D.K."/>
            <person name="Tu X.D."/>
            <person name="Liu B."/>
            <person name="Hao Y."/>
            <person name="Liao X.Y."/>
            <person name="Jiang Y.T."/>
            <person name="Sun W.H."/>
            <person name="Chen J."/>
            <person name="Chen Y.Q."/>
            <person name="Ai Y."/>
            <person name="Zhai J.W."/>
            <person name="Wu S.S."/>
            <person name="Zhou Z."/>
            <person name="Hsiao Y.Y."/>
            <person name="Wu W.L."/>
            <person name="Chen Y.Y."/>
            <person name="Lin Y.F."/>
            <person name="Hsu J.L."/>
            <person name="Li C.Y."/>
            <person name="Wang Z.W."/>
            <person name="Zhao X."/>
            <person name="Zhong W.Y."/>
            <person name="Ma X.K."/>
            <person name="Ma L."/>
            <person name="Huang J."/>
            <person name="Chen G.Z."/>
            <person name="Huang M.Z."/>
            <person name="Huang L."/>
            <person name="Peng D.H."/>
            <person name="Luo Y.B."/>
            <person name="Zou S.Q."/>
            <person name="Chen S.P."/>
            <person name="Lan S."/>
            <person name="Tsai W.C."/>
            <person name="Van de Peer Y."/>
            <person name="Liu Z.J."/>
        </authorList>
    </citation>
    <scope>NUCLEOTIDE SEQUENCE [LARGE SCALE GENOMIC DNA]</scope>
    <source>
        <strain evidence="2">Lor287</strain>
    </source>
</reference>
<comment type="caution">
    <text evidence="2">The sequence shown here is derived from an EMBL/GenBank/DDBJ whole genome shotgun (WGS) entry which is preliminary data.</text>
</comment>
<dbReference type="EMBL" id="JBBWWQ010000003">
    <property type="protein sequence ID" value="KAK8951731.1"/>
    <property type="molecule type" value="Genomic_DNA"/>
</dbReference>
<dbReference type="PANTHER" id="PTHR17630:SF44">
    <property type="entry name" value="PROTEIN AIM2"/>
    <property type="match status" value="1"/>
</dbReference>
<keyword evidence="3" id="KW-1185">Reference proteome</keyword>
<feature type="region of interest" description="Disordered" evidence="1">
    <location>
        <begin position="1"/>
        <end position="20"/>
    </location>
</feature>
<organism evidence="2 3">
    <name type="scientific">Platanthera zijinensis</name>
    <dbReference type="NCBI Taxonomy" id="2320716"/>
    <lineage>
        <taxon>Eukaryota</taxon>
        <taxon>Viridiplantae</taxon>
        <taxon>Streptophyta</taxon>
        <taxon>Embryophyta</taxon>
        <taxon>Tracheophyta</taxon>
        <taxon>Spermatophyta</taxon>
        <taxon>Magnoliopsida</taxon>
        <taxon>Liliopsida</taxon>
        <taxon>Asparagales</taxon>
        <taxon>Orchidaceae</taxon>
        <taxon>Orchidoideae</taxon>
        <taxon>Orchideae</taxon>
        <taxon>Orchidinae</taxon>
        <taxon>Platanthera</taxon>
    </lineage>
</organism>
<accession>A0AAP0GCX6</accession>
<dbReference type="AlphaFoldDB" id="A0AAP0GCX6"/>
<dbReference type="Proteomes" id="UP001418222">
    <property type="component" value="Unassembled WGS sequence"/>
</dbReference>
<evidence type="ECO:0000256" key="1">
    <source>
        <dbReference type="SAM" id="MobiDB-lite"/>
    </source>
</evidence>
<name>A0AAP0GCX6_9ASPA</name>
<sequence length="56" mass="5881">MANSECCKNPPELSSSSGDGNVVENFGDLKAYIAGSLDSKAAILLVSDVFFKSYCS</sequence>
<gene>
    <name evidence="2" type="ORF">KSP39_PZI004226</name>
</gene>
<dbReference type="PANTHER" id="PTHR17630">
    <property type="entry name" value="DIENELACTONE HYDROLASE"/>
    <property type="match status" value="1"/>
</dbReference>